<feature type="domain" description="Aminotransferase class I/classII large" evidence="5">
    <location>
        <begin position="36"/>
        <end position="391"/>
    </location>
</feature>
<evidence type="ECO:0000259" key="5">
    <source>
        <dbReference type="Pfam" id="PF00155"/>
    </source>
</evidence>
<protein>
    <submittedName>
        <fullName evidence="6">Pyridoxal phosphate-dependent aminotransferase family protein</fullName>
    </submittedName>
</protein>
<name>A0ABS5G5Z1_9BRAD</name>
<evidence type="ECO:0000256" key="4">
    <source>
        <dbReference type="RuleBase" id="RU003693"/>
    </source>
</evidence>
<dbReference type="RefSeq" id="WP_083780623.1">
    <property type="nucleotide sequence ID" value="NZ_JAFCLK010000010.1"/>
</dbReference>
<keyword evidence="2" id="KW-0808">Transferase</keyword>
<comment type="cofactor">
    <cofactor evidence="1 4">
        <name>pyridoxal 5'-phosphate</name>
        <dbReference type="ChEBI" id="CHEBI:597326"/>
    </cofactor>
</comment>
<dbReference type="InterPro" id="IPR004839">
    <property type="entry name" value="Aminotransferase_I/II_large"/>
</dbReference>
<dbReference type="PROSITE" id="PS00599">
    <property type="entry name" value="AA_TRANSFER_CLASS_2"/>
    <property type="match status" value="1"/>
</dbReference>
<comment type="caution">
    <text evidence="6">The sequence shown here is derived from an EMBL/GenBank/DDBJ whole genome shotgun (WGS) entry which is preliminary data.</text>
</comment>
<dbReference type="SUPFAM" id="SSF53383">
    <property type="entry name" value="PLP-dependent transferases"/>
    <property type="match status" value="1"/>
</dbReference>
<keyword evidence="7" id="KW-1185">Reference proteome</keyword>
<evidence type="ECO:0000256" key="1">
    <source>
        <dbReference type="ARBA" id="ARBA00001933"/>
    </source>
</evidence>
<dbReference type="Pfam" id="PF00155">
    <property type="entry name" value="Aminotran_1_2"/>
    <property type="match status" value="1"/>
</dbReference>
<dbReference type="InterPro" id="IPR015421">
    <property type="entry name" value="PyrdxlP-dep_Trfase_major"/>
</dbReference>
<dbReference type="InterPro" id="IPR001917">
    <property type="entry name" value="Aminotrans_II_pyridoxalP_BS"/>
</dbReference>
<dbReference type="PANTHER" id="PTHR13693">
    <property type="entry name" value="CLASS II AMINOTRANSFERASE/8-AMINO-7-OXONONANOATE SYNTHASE"/>
    <property type="match status" value="1"/>
</dbReference>
<evidence type="ECO:0000313" key="7">
    <source>
        <dbReference type="Proteomes" id="UP001314635"/>
    </source>
</evidence>
<dbReference type="GO" id="GO:0008483">
    <property type="term" value="F:transaminase activity"/>
    <property type="evidence" value="ECO:0007669"/>
    <property type="project" value="UniProtKB-KW"/>
</dbReference>
<accession>A0ABS5G5Z1</accession>
<dbReference type="Gene3D" id="3.90.1150.10">
    <property type="entry name" value="Aspartate Aminotransferase, domain 1"/>
    <property type="match status" value="1"/>
</dbReference>
<sequence>MQEFIEMAEWLLHQNLQAGDPVESLPTPAFQANGRKYVSFSTNNYLSIATSARFTGAARRGLETYGVGNCESRLLSGNLAVYGELEHKLAGCKKKDAAVLFATGYMANLGVLSSLPQTSKYARIYGFTGAREYTYAYFSDELNHVSIREGIRMSGAARATYRHLDLNHLEGLLKKSTATTKIIVTDGVFSQDGDIAPLPDLLQLAELYDAALYVDDAHGTGILGENGGGICEHFGVTSARIIYMGTLSKAYGGIGGFIATEAHIAKIIRLACSAYGFTSALPPDQAVALSEAVDMVVDEPERRARLWENQRYFVTRMSELPYPLVSTGSPIVPILVGDEDAADALALSLGESGIHVDAVRFPAVPLRKARLRIQLNAGHTSQDIDQLIDTLRVHQHGASATIMSTLGMTKIKRDEPAGNEAL</sequence>
<evidence type="ECO:0000256" key="3">
    <source>
        <dbReference type="ARBA" id="ARBA00022898"/>
    </source>
</evidence>
<evidence type="ECO:0000256" key="2">
    <source>
        <dbReference type="ARBA" id="ARBA00022679"/>
    </source>
</evidence>
<dbReference type="PANTHER" id="PTHR13693:SF3">
    <property type="entry name" value="LD36009P"/>
    <property type="match status" value="1"/>
</dbReference>
<organism evidence="6 7">
    <name type="scientific">Bradyrhizobium denitrificans</name>
    <dbReference type="NCBI Taxonomy" id="2734912"/>
    <lineage>
        <taxon>Bacteria</taxon>
        <taxon>Pseudomonadati</taxon>
        <taxon>Pseudomonadota</taxon>
        <taxon>Alphaproteobacteria</taxon>
        <taxon>Hyphomicrobiales</taxon>
        <taxon>Nitrobacteraceae</taxon>
        <taxon>Bradyrhizobium</taxon>
    </lineage>
</organism>
<dbReference type="InterPro" id="IPR050087">
    <property type="entry name" value="AON_synthase_class-II"/>
</dbReference>
<dbReference type="InterPro" id="IPR015422">
    <property type="entry name" value="PyrdxlP-dep_Trfase_small"/>
</dbReference>
<keyword evidence="3 4" id="KW-0663">Pyridoxal phosphate</keyword>
<keyword evidence="6" id="KW-0032">Aminotransferase</keyword>
<dbReference type="Gene3D" id="3.40.640.10">
    <property type="entry name" value="Type I PLP-dependent aspartate aminotransferase-like (Major domain)"/>
    <property type="match status" value="1"/>
</dbReference>
<gene>
    <name evidence="6" type="ORF">JQ619_11855</name>
</gene>
<reference evidence="7" key="1">
    <citation type="journal article" date="2021" name="ISME J.">
        <title>Evolutionary origin and ecological implication of a unique nif island in free-living Bradyrhizobium lineages.</title>
        <authorList>
            <person name="Tao J."/>
        </authorList>
    </citation>
    <scope>NUCLEOTIDE SEQUENCE [LARGE SCALE GENOMIC DNA]</scope>
    <source>
        <strain evidence="7">SZCCT0094</strain>
    </source>
</reference>
<dbReference type="InterPro" id="IPR015424">
    <property type="entry name" value="PyrdxlP-dep_Trfase"/>
</dbReference>
<evidence type="ECO:0000313" key="6">
    <source>
        <dbReference type="EMBL" id="MBR1136464.1"/>
    </source>
</evidence>
<proteinExistence type="inferred from homology"/>
<comment type="similarity">
    <text evidence="4">Belongs to the class-II pyridoxal-phosphate-dependent aminotransferase family.</text>
</comment>
<dbReference type="Proteomes" id="UP001314635">
    <property type="component" value="Unassembled WGS sequence"/>
</dbReference>
<dbReference type="EMBL" id="JAFCLK010000010">
    <property type="protein sequence ID" value="MBR1136464.1"/>
    <property type="molecule type" value="Genomic_DNA"/>
</dbReference>